<reference evidence="1 2" key="1">
    <citation type="submission" date="2017-09" db="EMBL/GenBank/DDBJ databases">
        <authorList>
            <person name="Pradhan P."/>
            <person name="Aluri L.S."/>
            <person name="Anandarajan D."/>
            <person name="Beiriger J.C."/>
            <person name="Bethamcharla R."/>
            <person name="Betini N."/>
            <person name="Bhatt S.D."/>
            <person name="Chengalvala S."/>
            <person name="Cox N.E."/>
            <person name="Delvadia B.P."/>
            <person name="Desai A.S."/>
            <person name="Devaney A.M."/>
            <person name="Doyle B.K."/>
            <person name="Edgerton A.O."/>
            <person name="Erlich M.C."/>
            <person name="Fitzpatrick K.C."/>
            <person name="Gajjar E.A."/>
            <person name="Ganguly A."/>
            <person name="Gill R.S."/>
            <person name="Goldman M.G."/>
            <person name="Good P.M."/>
            <person name="Gupta N."/>
            <person name="Haddad L.M."/>
            <person name="Han E.J."/>
            <person name="Jain S."/>
            <person name="Jiang A."/>
            <person name="Jurgielewicz A.D."/>
            <person name="Kainth D.K."/>
            <person name="Karam J.M."/>
            <person name="Kodavatiganti M."/>
            <person name="Kriete S.J."/>
            <person name="MacDonald C.E."/>
            <person name="Maret J.P."/>
            <person name="Mathew A.E."/>
            <person name="Nako S."/>
            <person name="Natrajan M."/>
            <person name="Nishu N.M."/>
            <person name="Parikh A."/>
            <person name="Patel N."/>
            <person name="Patel P.D."/>
            <person name="Patel S."/>
            <person name="Patra K."/>
            <person name="Pumpuckdee D."/>
            <person name="Rai K."/>
            <person name="Ramanathan A."/>
            <person name="Sarkar A."/>
            <person name="Schaffer B.L."/>
            <person name="Shah P."/>
            <person name="Tata R.K."/>
            <person name="Tawfik A.H."/>
            <person name="Thuremella B.T."/>
            <person name="Toma J."/>
            <person name="Tran T.L."/>
            <person name="Veera S."/>
            <person name="Vemulapalli V.K."/>
            <person name="Vidas T.V."/>
            <person name="Vieira K.S."/>
            <person name="Vijayakumar G."/>
            <person name="Walor T.A."/>
            <person name="White C.R."/>
            <person name="Wong B.M."/>
            <person name="Zhao Sl."/>
            <person name="McDonald M.T."/>
            <person name="Dalia R."/>
            <person name="Little J.L."/>
            <person name="Gurney S.M.R."/>
            <person name="Bollivar D.W."/>
            <person name="Garlena R.A."/>
            <person name="Russell D.A."/>
            <person name="Pope W.H."/>
            <person name="Jacobs-Sera D."/>
            <person name="Hendrix R.W."/>
            <person name="Hatfull G.F."/>
        </authorList>
    </citation>
    <scope>NUCLEOTIDE SEQUENCE [LARGE SCALE GENOMIC DNA]</scope>
</reference>
<gene>
    <name evidence="1" type="ORF">SEA_SUPERPHIKIMAN_4</name>
</gene>
<accession>A0A2D2W3S5</accession>
<sequence length="77" mass="9109">MTYEYFTWSETPAKDHCPEYDFVRGKISLEDDSRWTLMGDIVERRLRPITEDLKDVLSDADLSITVNLRHGHQEDNH</sequence>
<protein>
    <submittedName>
        <fullName evidence="1">Uncharacterized protein</fullName>
    </submittedName>
</protein>
<name>A0A2D2W3S5_9CAUD</name>
<dbReference type="EMBL" id="MF919534">
    <property type="protein sequence ID" value="ATS92847.1"/>
    <property type="molecule type" value="Genomic_DNA"/>
</dbReference>
<dbReference type="Proteomes" id="UP000240916">
    <property type="component" value="Segment"/>
</dbReference>
<evidence type="ECO:0000313" key="1">
    <source>
        <dbReference type="EMBL" id="ATS92847.1"/>
    </source>
</evidence>
<organism evidence="1 2">
    <name type="scientific">Mycobacterium phage Superphikiman</name>
    <dbReference type="NCBI Taxonomy" id="2041551"/>
    <lineage>
        <taxon>Viruses</taxon>
        <taxon>Duplodnaviria</taxon>
        <taxon>Heunggongvirae</taxon>
        <taxon>Uroviricota</taxon>
        <taxon>Caudoviricetes</taxon>
        <taxon>Omegavirus</taxon>
        <taxon>Omegavirus courthouse</taxon>
    </lineage>
</organism>
<proteinExistence type="predicted"/>
<evidence type="ECO:0000313" key="2">
    <source>
        <dbReference type="Proteomes" id="UP000240916"/>
    </source>
</evidence>